<accession>A0A521BSK5</accession>
<dbReference type="GO" id="GO:0016740">
    <property type="term" value="F:transferase activity"/>
    <property type="evidence" value="ECO:0007669"/>
    <property type="project" value="UniProtKB-KW"/>
</dbReference>
<dbReference type="RefSeq" id="WP_142661970.1">
    <property type="nucleotide sequence ID" value="NZ_FXTK01000003.1"/>
</dbReference>
<sequence length="239" mass="26540">MSQDCPNLRIFGPADGPVAQRTALLLALRGQSPSWQFRVSRNRLVVTTAKGVLHIVEDGAAMLELIEELHPDQPLHPTQPQQRARHREIIALAFNAQAEFMGVTRAINLRDLDIAVYKLRETLATIDAALGQAPLRVMSNADAALLPVLWRAALLDRRCQAHLLDGFPALIAYLRDRLSDERVRRIFGRGAAIRYLAALQAGRAVVAHDDVREDWTALIDDSKCRARLVPLSENAVGLR</sequence>
<reference evidence="1 2" key="1">
    <citation type="submission" date="2017-05" db="EMBL/GenBank/DDBJ databases">
        <authorList>
            <person name="Varghese N."/>
            <person name="Submissions S."/>
        </authorList>
    </citation>
    <scope>NUCLEOTIDE SEQUENCE [LARGE SCALE GENOMIC DNA]</scope>
    <source>
        <strain evidence="1 2">DSM 100094</strain>
    </source>
</reference>
<dbReference type="Gene3D" id="3.40.30.10">
    <property type="entry name" value="Glutaredoxin"/>
    <property type="match status" value="1"/>
</dbReference>
<gene>
    <name evidence="1" type="ORF">SAMN06265221_10389</name>
</gene>
<dbReference type="InterPro" id="IPR036282">
    <property type="entry name" value="Glutathione-S-Trfase_C_sf"/>
</dbReference>
<keyword evidence="1" id="KW-0808">Transferase</keyword>
<dbReference type="Gene3D" id="1.20.1050.10">
    <property type="match status" value="1"/>
</dbReference>
<name>A0A521BSK5_9RHOB</name>
<dbReference type="Proteomes" id="UP000319014">
    <property type="component" value="Unassembled WGS sequence"/>
</dbReference>
<protein>
    <submittedName>
        <fullName evidence="1">Glutathione S-transferase</fullName>
    </submittedName>
</protein>
<keyword evidence="2" id="KW-1185">Reference proteome</keyword>
<dbReference type="EMBL" id="FXTK01000003">
    <property type="protein sequence ID" value="SMO50134.1"/>
    <property type="molecule type" value="Genomic_DNA"/>
</dbReference>
<dbReference type="OrthoDB" id="9813092at2"/>
<dbReference type="SUPFAM" id="SSF47616">
    <property type="entry name" value="GST C-terminal domain-like"/>
    <property type="match status" value="1"/>
</dbReference>
<organism evidence="1 2">
    <name type="scientific">Paracoccus laeviglucosivorans</name>
    <dbReference type="NCBI Taxonomy" id="1197861"/>
    <lineage>
        <taxon>Bacteria</taxon>
        <taxon>Pseudomonadati</taxon>
        <taxon>Pseudomonadota</taxon>
        <taxon>Alphaproteobacteria</taxon>
        <taxon>Rhodobacterales</taxon>
        <taxon>Paracoccaceae</taxon>
        <taxon>Paracoccus</taxon>
    </lineage>
</organism>
<proteinExistence type="predicted"/>
<evidence type="ECO:0000313" key="1">
    <source>
        <dbReference type="EMBL" id="SMO50134.1"/>
    </source>
</evidence>
<evidence type="ECO:0000313" key="2">
    <source>
        <dbReference type="Proteomes" id="UP000319014"/>
    </source>
</evidence>
<dbReference type="AlphaFoldDB" id="A0A521BSK5"/>